<keyword evidence="2" id="KW-1185">Reference proteome</keyword>
<gene>
    <name evidence="1" type="ORF">OUZ56_033818</name>
</gene>
<protein>
    <submittedName>
        <fullName evidence="1">Uncharacterized protein</fullName>
    </submittedName>
</protein>
<evidence type="ECO:0000313" key="1">
    <source>
        <dbReference type="EMBL" id="KAK4045816.1"/>
    </source>
</evidence>
<dbReference type="Proteomes" id="UP001234178">
    <property type="component" value="Unassembled WGS sequence"/>
</dbReference>
<accession>A0ABR0BB58</accession>
<reference evidence="1 2" key="1">
    <citation type="journal article" date="2023" name="Nucleic Acids Res.">
        <title>The hologenome of Daphnia magna reveals possible DNA methylation and microbiome-mediated evolution of the host genome.</title>
        <authorList>
            <person name="Chaturvedi A."/>
            <person name="Li X."/>
            <person name="Dhandapani V."/>
            <person name="Marshall H."/>
            <person name="Kissane S."/>
            <person name="Cuenca-Cambronero M."/>
            <person name="Asole G."/>
            <person name="Calvet F."/>
            <person name="Ruiz-Romero M."/>
            <person name="Marangio P."/>
            <person name="Guigo R."/>
            <person name="Rago D."/>
            <person name="Mirbahai L."/>
            <person name="Eastwood N."/>
            <person name="Colbourne J.K."/>
            <person name="Zhou J."/>
            <person name="Mallon E."/>
            <person name="Orsini L."/>
        </authorList>
    </citation>
    <scope>NUCLEOTIDE SEQUENCE [LARGE SCALE GENOMIC DNA]</scope>
    <source>
        <strain evidence="1">LRV0_1</strain>
    </source>
</reference>
<organism evidence="1 2">
    <name type="scientific">Daphnia magna</name>
    <dbReference type="NCBI Taxonomy" id="35525"/>
    <lineage>
        <taxon>Eukaryota</taxon>
        <taxon>Metazoa</taxon>
        <taxon>Ecdysozoa</taxon>
        <taxon>Arthropoda</taxon>
        <taxon>Crustacea</taxon>
        <taxon>Branchiopoda</taxon>
        <taxon>Diplostraca</taxon>
        <taxon>Cladocera</taxon>
        <taxon>Anomopoda</taxon>
        <taxon>Daphniidae</taxon>
        <taxon>Daphnia</taxon>
    </lineage>
</organism>
<evidence type="ECO:0000313" key="2">
    <source>
        <dbReference type="Proteomes" id="UP001234178"/>
    </source>
</evidence>
<sequence>MPMSSPPAAGNFLTILLRSRDVFIHSKMNDASISNGLTTQALNQTAIGPTVPADGLNGSAYGRWLLHASSPINDTSNIFGQNVLTPKPRRCVQDSSDEG</sequence>
<proteinExistence type="predicted"/>
<name>A0ABR0BB58_9CRUS</name>
<comment type="caution">
    <text evidence="1">The sequence shown here is derived from an EMBL/GenBank/DDBJ whole genome shotgun (WGS) entry which is preliminary data.</text>
</comment>
<dbReference type="EMBL" id="JAOYFB010000065">
    <property type="protein sequence ID" value="KAK4045816.1"/>
    <property type="molecule type" value="Genomic_DNA"/>
</dbReference>